<evidence type="ECO:0000313" key="3">
    <source>
        <dbReference type="Proteomes" id="UP000031967"/>
    </source>
</evidence>
<dbReference type="InterPro" id="IPR037523">
    <property type="entry name" value="VOC_core"/>
</dbReference>
<organism evidence="2 3">
    <name type="scientific">Gordoniibacillus kamchatkensis</name>
    <dbReference type="NCBI Taxonomy" id="1590651"/>
    <lineage>
        <taxon>Bacteria</taxon>
        <taxon>Bacillati</taxon>
        <taxon>Bacillota</taxon>
        <taxon>Bacilli</taxon>
        <taxon>Bacillales</taxon>
        <taxon>Paenibacillaceae</taxon>
        <taxon>Gordoniibacillus</taxon>
    </lineage>
</organism>
<proteinExistence type="predicted"/>
<evidence type="ECO:0000313" key="2">
    <source>
        <dbReference type="EMBL" id="KIL37929.1"/>
    </source>
</evidence>
<name>A0ABR5AA77_9BACL</name>
<sequence>MDGVFMPVSDLTRSVRWYTEVLGLEIRHRDEPHAAVLKIGQGLPALCLVQSGGPLPAPFPPNRYDVTHFFNFKAADIDAVHSELAARGVDVSPIYQSDALRYFGFQDPDGNGLGVVN</sequence>
<dbReference type="Gene3D" id="3.10.180.10">
    <property type="entry name" value="2,3-Dihydroxybiphenyl 1,2-Dioxygenase, domain 1"/>
    <property type="match status" value="1"/>
</dbReference>
<feature type="domain" description="VOC" evidence="1">
    <location>
        <begin position="1"/>
        <end position="117"/>
    </location>
</feature>
<dbReference type="PROSITE" id="PS51819">
    <property type="entry name" value="VOC"/>
    <property type="match status" value="1"/>
</dbReference>
<reference evidence="2 3" key="1">
    <citation type="submission" date="2014-12" db="EMBL/GenBank/DDBJ databases">
        <title>Draft genome sequence of Paenibacillus kamchatkensis strain B-2647.</title>
        <authorList>
            <person name="Karlyshev A.V."/>
            <person name="Kudryashova E.B."/>
        </authorList>
    </citation>
    <scope>NUCLEOTIDE SEQUENCE [LARGE SCALE GENOMIC DNA]</scope>
    <source>
        <strain evidence="2 3">VKM B-2647</strain>
    </source>
</reference>
<gene>
    <name evidence="2" type="ORF">SD70_29915</name>
</gene>
<dbReference type="InterPro" id="IPR004360">
    <property type="entry name" value="Glyas_Fos-R_dOase_dom"/>
</dbReference>
<dbReference type="InterPro" id="IPR029068">
    <property type="entry name" value="Glyas_Bleomycin-R_OHBP_Dase"/>
</dbReference>
<comment type="caution">
    <text evidence="2">The sequence shown here is derived from an EMBL/GenBank/DDBJ whole genome shotgun (WGS) entry which is preliminary data.</text>
</comment>
<evidence type="ECO:0000259" key="1">
    <source>
        <dbReference type="PROSITE" id="PS51819"/>
    </source>
</evidence>
<dbReference type="Proteomes" id="UP000031967">
    <property type="component" value="Unassembled WGS sequence"/>
</dbReference>
<dbReference type="CDD" id="cd06587">
    <property type="entry name" value="VOC"/>
    <property type="match status" value="1"/>
</dbReference>
<dbReference type="Pfam" id="PF00903">
    <property type="entry name" value="Glyoxalase"/>
    <property type="match status" value="1"/>
</dbReference>
<keyword evidence="3" id="KW-1185">Reference proteome</keyword>
<dbReference type="EMBL" id="JXAK01000087">
    <property type="protein sequence ID" value="KIL37929.1"/>
    <property type="molecule type" value="Genomic_DNA"/>
</dbReference>
<protein>
    <recommendedName>
        <fullName evidence="1">VOC domain-containing protein</fullName>
    </recommendedName>
</protein>
<accession>A0ABR5AA77</accession>
<dbReference type="SUPFAM" id="SSF54593">
    <property type="entry name" value="Glyoxalase/Bleomycin resistance protein/Dihydroxybiphenyl dioxygenase"/>
    <property type="match status" value="1"/>
</dbReference>